<evidence type="ECO:0000313" key="3">
    <source>
        <dbReference type="Proteomes" id="UP000008022"/>
    </source>
</evidence>
<reference evidence="3" key="1">
    <citation type="submission" date="2013-06" db="EMBL/GenBank/DDBJ databases">
        <authorList>
            <person name="Zhao Q."/>
        </authorList>
    </citation>
    <scope>NUCLEOTIDE SEQUENCE</scope>
    <source>
        <strain evidence="3">cv. W1943</strain>
    </source>
</reference>
<accession>A0A0E0RHP1</accession>
<dbReference type="AlphaFoldDB" id="A0A0E0RHP1"/>
<proteinExistence type="predicted"/>
<sequence length="241" mass="26355">MDEVMSVNDVITNLRLEFEAKRAQLDAAAQAKRRIAAEIVAVVCAPADTHESLSRAAAVLSSLIPRLESARESENELEMALARMVPSFATLNWNLEVAKQRVEAADAAVEAIPDVAGSWRDDVQVVHDGGDRFEESASVLQRVWTRTLQSPYSGTLSTPRPEFMPSQSCPAGNRRDDACKSSVMERCASRRVACIELQDAVDAAMDEVTSVNNVITNLHLAFQAKRAQLASSELAKWQITS</sequence>
<feature type="region of interest" description="Disordered" evidence="1">
    <location>
        <begin position="154"/>
        <end position="175"/>
    </location>
</feature>
<reference evidence="2" key="2">
    <citation type="submission" date="2015-06" db="UniProtKB">
        <authorList>
            <consortium name="EnsemblPlants"/>
        </authorList>
    </citation>
    <scope>IDENTIFICATION</scope>
</reference>
<name>A0A0E0RHP1_ORYRU</name>
<keyword evidence="3" id="KW-1185">Reference proteome</keyword>
<dbReference type="Gramene" id="ORUFI12G14380.2">
    <property type="protein sequence ID" value="ORUFI12G14380.2"/>
    <property type="gene ID" value="ORUFI12G14380"/>
</dbReference>
<evidence type="ECO:0000256" key="1">
    <source>
        <dbReference type="SAM" id="MobiDB-lite"/>
    </source>
</evidence>
<dbReference type="HOGENOM" id="CLU_947911_0_0_1"/>
<dbReference type="Proteomes" id="UP000008022">
    <property type="component" value="Unassembled WGS sequence"/>
</dbReference>
<protein>
    <submittedName>
        <fullName evidence="2">Uncharacterized protein</fullName>
    </submittedName>
</protein>
<organism evidence="2 3">
    <name type="scientific">Oryza rufipogon</name>
    <name type="common">Brownbeard rice</name>
    <name type="synonym">Asian wild rice</name>
    <dbReference type="NCBI Taxonomy" id="4529"/>
    <lineage>
        <taxon>Eukaryota</taxon>
        <taxon>Viridiplantae</taxon>
        <taxon>Streptophyta</taxon>
        <taxon>Embryophyta</taxon>
        <taxon>Tracheophyta</taxon>
        <taxon>Spermatophyta</taxon>
        <taxon>Magnoliopsida</taxon>
        <taxon>Liliopsida</taxon>
        <taxon>Poales</taxon>
        <taxon>Poaceae</taxon>
        <taxon>BOP clade</taxon>
        <taxon>Oryzoideae</taxon>
        <taxon>Oryzeae</taxon>
        <taxon>Oryzinae</taxon>
        <taxon>Oryza</taxon>
    </lineage>
</organism>
<evidence type="ECO:0000313" key="2">
    <source>
        <dbReference type="EnsemblPlants" id="ORUFI12G14380.2"/>
    </source>
</evidence>
<dbReference type="EnsemblPlants" id="ORUFI12G14380.2">
    <property type="protein sequence ID" value="ORUFI12G14380.2"/>
    <property type="gene ID" value="ORUFI12G14380"/>
</dbReference>